<protein>
    <recommendedName>
        <fullName evidence="4">Knottin scorpion toxin-like domain-containing protein</fullName>
    </recommendedName>
</protein>
<dbReference type="Gramene" id="TraesWEE_scaffold_001775_01G000700.1">
    <property type="protein sequence ID" value="TraesWEE_scaffold_001775_01G000700.1"/>
    <property type="gene ID" value="TraesWEE_scaffold_001775_01G000700"/>
</dbReference>
<dbReference type="Gramene" id="TraesPARA_EIv1.0_0464770.1">
    <property type="protein sequence ID" value="TraesPARA_EIv1.0_0464770.1.CDS"/>
    <property type="gene ID" value="TraesPARA_EIv1.0_0464770"/>
</dbReference>
<dbReference type="Gramene" id="TraesCS2A03G0009600.1">
    <property type="protein sequence ID" value="TraesCS2A03G0009600.1.CDS"/>
    <property type="gene ID" value="TraesCS2A03G0009600"/>
</dbReference>
<evidence type="ECO:0000256" key="1">
    <source>
        <dbReference type="SAM" id="SignalP"/>
    </source>
</evidence>
<dbReference type="Proteomes" id="UP000019116">
    <property type="component" value="Chromosome 2A"/>
</dbReference>
<evidence type="ECO:0000313" key="2">
    <source>
        <dbReference type="EnsemblPlants" id="TraesCS2A02G004400.1"/>
    </source>
</evidence>
<dbReference type="EnsemblPlants" id="TraesCS2A02G004400.1">
    <property type="protein sequence ID" value="TraesCS2A02G004400.1"/>
    <property type="gene ID" value="TraesCS2A02G004400"/>
</dbReference>
<reference evidence="2" key="1">
    <citation type="submission" date="2018-08" db="EMBL/GenBank/DDBJ databases">
        <authorList>
            <person name="Rossello M."/>
        </authorList>
    </citation>
    <scope>NUCLEOTIDE SEQUENCE [LARGE SCALE GENOMIC DNA]</scope>
    <source>
        <strain evidence="2">cv. Chinese Spring</strain>
    </source>
</reference>
<dbReference type="Gramene" id="TraesCLE_scaffold_154549_01G000200.1">
    <property type="protein sequence ID" value="TraesCLE_scaffold_154549_01G000200.1"/>
    <property type="gene ID" value="TraesCLE_scaffold_154549_01G000200"/>
</dbReference>
<dbReference type="Gramene" id="TraesJUL2A03G00582940.1">
    <property type="protein sequence ID" value="TraesJUL2A03G00582940.1"/>
    <property type="gene ID" value="TraesJUL2A03G00582940"/>
</dbReference>
<evidence type="ECO:0000313" key="3">
    <source>
        <dbReference type="Proteomes" id="UP000019116"/>
    </source>
</evidence>
<evidence type="ECO:0008006" key="4">
    <source>
        <dbReference type="Google" id="ProtNLM"/>
    </source>
</evidence>
<keyword evidence="3" id="KW-1185">Reference proteome</keyword>
<sequence length="84" mass="9271">MAIRKSNASFVCWAALMLVMATLMLSCDADPKESCGLIEDGCNEAQCRDYCRIIGHTKGSCREAEYCCCLIAAKPKVDVVHHRD</sequence>
<dbReference type="Gramene" id="TraesNOR2A03G00586420.1">
    <property type="protein sequence ID" value="TraesNOR2A03G00586420.1"/>
    <property type="gene ID" value="TraesNOR2A03G00586420"/>
</dbReference>
<feature type="chain" id="PRO_5043171016" description="Knottin scorpion toxin-like domain-containing protein" evidence="1">
    <location>
        <begin position="30"/>
        <end position="84"/>
    </location>
</feature>
<name>A0A3B6APW7_WHEAT</name>
<dbReference type="Gramene" id="TraesROB_scaffold_038010_01G000200.1">
    <property type="protein sequence ID" value="TraesROB_scaffold_038010_01G000200.1"/>
    <property type="gene ID" value="TraesROB_scaffold_038010_01G000200"/>
</dbReference>
<dbReference type="PROSITE" id="PS51257">
    <property type="entry name" value="PROKAR_LIPOPROTEIN"/>
    <property type="match status" value="1"/>
</dbReference>
<keyword evidence="1" id="KW-0732">Signal</keyword>
<accession>A0A3B6APW7</accession>
<feature type="signal peptide" evidence="1">
    <location>
        <begin position="1"/>
        <end position="29"/>
    </location>
</feature>
<proteinExistence type="predicted"/>
<organism evidence="2">
    <name type="scientific">Triticum aestivum</name>
    <name type="common">Wheat</name>
    <dbReference type="NCBI Taxonomy" id="4565"/>
    <lineage>
        <taxon>Eukaryota</taxon>
        <taxon>Viridiplantae</taxon>
        <taxon>Streptophyta</taxon>
        <taxon>Embryophyta</taxon>
        <taxon>Tracheophyta</taxon>
        <taxon>Spermatophyta</taxon>
        <taxon>Magnoliopsida</taxon>
        <taxon>Liliopsida</taxon>
        <taxon>Poales</taxon>
        <taxon>Poaceae</taxon>
        <taxon>BOP clade</taxon>
        <taxon>Pooideae</taxon>
        <taxon>Triticodae</taxon>
        <taxon>Triticeae</taxon>
        <taxon>Triticinae</taxon>
        <taxon>Triticum</taxon>
    </lineage>
</organism>
<reference evidence="2" key="2">
    <citation type="submission" date="2018-10" db="UniProtKB">
        <authorList>
            <consortium name="EnsemblPlants"/>
        </authorList>
    </citation>
    <scope>IDENTIFICATION</scope>
</reference>
<dbReference type="Gramene" id="TraesLAC2A03G00583910.1">
    <property type="protein sequence ID" value="TraesLAC2A03G00583910.1"/>
    <property type="gene ID" value="TraesLAC2A03G00583910"/>
</dbReference>
<dbReference type="Gramene" id="TraesCAD_scaffold_030525_01G000400.1">
    <property type="protein sequence ID" value="TraesCAD_scaffold_030525_01G000400.1"/>
    <property type="gene ID" value="TraesCAD_scaffold_030525_01G000400"/>
</dbReference>
<dbReference type="Gramene" id="TraesARI2A03G00586530.1">
    <property type="protein sequence ID" value="TraesARI2A03G00586530.1"/>
    <property type="gene ID" value="TraesARI2A03G00586530"/>
</dbReference>
<dbReference type="Gramene" id="TraesLDM2A03G00582390.1">
    <property type="protein sequence ID" value="TraesLDM2A03G00582390.1"/>
    <property type="gene ID" value="TraesLDM2A03G00582390"/>
</dbReference>
<dbReference type="Gramene" id="TraesCS2A02G004400.1">
    <property type="protein sequence ID" value="TraesCS2A02G004400.1"/>
    <property type="gene ID" value="TraesCS2A02G004400"/>
</dbReference>
<dbReference type="AlphaFoldDB" id="A0A3B6APW7"/>